<dbReference type="InterPro" id="IPR019537">
    <property type="entry name" value="TMEM65"/>
</dbReference>
<keyword evidence="2 5" id="KW-0812">Transmembrane</keyword>
<dbReference type="PANTHER" id="PTHR21706:SF15">
    <property type="entry name" value="TRANSMEMBRANE PROTEIN 65"/>
    <property type="match status" value="1"/>
</dbReference>
<dbReference type="Proteomes" id="UP000230066">
    <property type="component" value="Unassembled WGS sequence"/>
</dbReference>
<comment type="subcellular location">
    <subcellularLocation>
        <location evidence="1">Membrane</location>
        <topology evidence="1">Multi-pass membrane protein</topology>
    </subcellularLocation>
</comment>
<keyword evidence="7" id="KW-1185">Reference proteome</keyword>
<dbReference type="GO" id="GO:0005739">
    <property type="term" value="C:mitochondrion"/>
    <property type="evidence" value="ECO:0007669"/>
    <property type="project" value="TreeGrafter"/>
</dbReference>
<name>A0A4E0RZ04_FASHE</name>
<organism evidence="6 7">
    <name type="scientific">Fasciola hepatica</name>
    <name type="common">Liver fluke</name>
    <dbReference type="NCBI Taxonomy" id="6192"/>
    <lineage>
        <taxon>Eukaryota</taxon>
        <taxon>Metazoa</taxon>
        <taxon>Spiralia</taxon>
        <taxon>Lophotrochozoa</taxon>
        <taxon>Platyhelminthes</taxon>
        <taxon>Trematoda</taxon>
        <taxon>Digenea</taxon>
        <taxon>Plagiorchiida</taxon>
        <taxon>Echinostomata</taxon>
        <taxon>Echinostomatoidea</taxon>
        <taxon>Fasciolidae</taxon>
        <taxon>Fasciola</taxon>
    </lineage>
</organism>
<protein>
    <submittedName>
        <fullName evidence="6">Transmembrane protein 65</fullName>
    </submittedName>
</protein>
<keyword evidence="3 5" id="KW-1133">Transmembrane helix</keyword>
<sequence>MFLFVVGRPLLVRCGTSCVSRTISTAQKLKGAFTRHDENWAQKICRRLDEPERLILYNELSKRMKESTGQMTASRPLSKDDPTKLPSSHFRIIYIANGLPFIGFGFLDNAIMIVAGEYIDLTFASLFGLSTMAAAGLGNLVSDICGLGLAGYVERFSTKMGFVVPPLTSEQHKCRSAQTATILGRCTGITIGCLLGLFPLLFFHSNSTTDSNETVS</sequence>
<proteinExistence type="predicted"/>
<evidence type="ECO:0000256" key="1">
    <source>
        <dbReference type="ARBA" id="ARBA00004141"/>
    </source>
</evidence>
<feature type="transmembrane region" description="Helical" evidence="5">
    <location>
        <begin position="127"/>
        <end position="153"/>
    </location>
</feature>
<evidence type="ECO:0000256" key="3">
    <source>
        <dbReference type="ARBA" id="ARBA00022989"/>
    </source>
</evidence>
<evidence type="ECO:0000256" key="4">
    <source>
        <dbReference type="ARBA" id="ARBA00023136"/>
    </source>
</evidence>
<feature type="transmembrane region" description="Helical" evidence="5">
    <location>
        <begin position="92"/>
        <end position="115"/>
    </location>
</feature>
<dbReference type="Pfam" id="PF10507">
    <property type="entry name" value="TMEM65"/>
    <property type="match status" value="1"/>
</dbReference>
<evidence type="ECO:0000313" key="7">
    <source>
        <dbReference type="Proteomes" id="UP000230066"/>
    </source>
</evidence>
<evidence type="ECO:0000256" key="5">
    <source>
        <dbReference type="SAM" id="Phobius"/>
    </source>
</evidence>
<accession>A0A4E0RZ04</accession>
<keyword evidence="4 5" id="KW-0472">Membrane</keyword>
<dbReference type="PANTHER" id="PTHR21706">
    <property type="entry name" value="TRANSMEMBRANE PROTEIN 65"/>
    <property type="match status" value="1"/>
</dbReference>
<dbReference type="AlphaFoldDB" id="A0A4E0RZ04"/>
<reference evidence="6" key="1">
    <citation type="submission" date="2019-03" db="EMBL/GenBank/DDBJ databases">
        <title>Improved annotation for the trematode Fasciola hepatica.</title>
        <authorList>
            <person name="Choi Y.-J."/>
            <person name="Martin J."/>
            <person name="Mitreva M."/>
        </authorList>
    </citation>
    <scope>NUCLEOTIDE SEQUENCE [LARGE SCALE GENOMIC DNA]</scope>
</reference>
<feature type="transmembrane region" description="Helical" evidence="5">
    <location>
        <begin position="182"/>
        <end position="203"/>
    </location>
</feature>
<comment type="caution">
    <text evidence="6">The sequence shown here is derived from an EMBL/GenBank/DDBJ whole genome shotgun (WGS) entry which is preliminary data.</text>
</comment>
<evidence type="ECO:0000313" key="6">
    <source>
        <dbReference type="EMBL" id="THD24312.1"/>
    </source>
</evidence>
<dbReference type="EMBL" id="JXXN02001667">
    <property type="protein sequence ID" value="THD24312.1"/>
    <property type="molecule type" value="Genomic_DNA"/>
</dbReference>
<evidence type="ECO:0000256" key="2">
    <source>
        <dbReference type="ARBA" id="ARBA00022692"/>
    </source>
</evidence>
<gene>
    <name evidence="6" type="ORF">D915_004757</name>
</gene>
<dbReference type="GO" id="GO:0016020">
    <property type="term" value="C:membrane"/>
    <property type="evidence" value="ECO:0007669"/>
    <property type="project" value="UniProtKB-SubCell"/>
</dbReference>